<protein>
    <recommendedName>
        <fullName evidence="1">Bbp19-like phage domain-containing protein</fullName>
    </recommendedName>
</protein>
<evidence type="ECO:0000313" key="2">
    <source>
        <dbReference type="EMBL" id="SKB08678.1"/>
    </source>
</evidence>
<dbReference type="STRING" id="48467.SAMN02745166_04991"/>
<evidence type="ECO:0000313" key="3">
    <source>
        <dbReference type="Proteomes" id="UP000190774"/>
    </source>
</evidence>
<evidence type="ECO:0000259" key="1">
    <source>
        <dbReference type="Pfam" id="PF25181"/>
    </source>
</evidence>
<proteinExistence type="predicted"/>
<gene>
    <name evidence="2" type="ORF">SAMN02745166_04991</name>
</gene>
<dbReference type="Pfam" id="PF25181">
    <property type="entry name" value="Phage_Bbp19"/>
    <property type="match status" value="1"/>
</dbReference>
<keyword evidence="3" id="KW-1185">Reference proteome</keyword>
<dbReference type="InterPro" id="IPR057447">
    <property type="entry name" value="Bbp19-like_phage"/>
</dbReference>
<name>A0A1T4Z479_9BACT</name>
<accession>A0A1T4Z479</accession>
<reference evidence="3" key="1">
    <citation type="submission" date="2017-02" db="EMBL/GenBank/DDBJ databases">
        <authorList>
            <person name="Varghese N."/>
            <person name="Submissions S."/>
        </authorList>
    </citation>
    <scope>NUCLEOTIDE SEQUENCE [LARGE SCALE GENOMIC DNA]</scope>
    <source>
        <strain evidence="3">ATCC 700200</strain>
    </source>
</reference>
<dbReference type="EMBL" id="FUYE01000029">
    <property type="protein sequence ID" value="SKB08678.1"/>
    <property type="molecule type" value="Genomic_DNA"/>
</dbReference>
<organism evidence="2 3">
    <name type="scientific">Prosthecobacter debontii</name>
    <dbReference type="NCBI Taxonomy" id="48467"/>
    <lineage>
        <taxon>Bacteria</taxon>
        <taxon>Pseudomonadati</taxon>
        <taxon>Verrucomicrobiota</taxon>
        <taxon>Verrucomicrobiia</taxon>
        <taxon>Verrucomicrobiales</taxon>
        <taxon>Verrucomicrobiaceae</taxon>
        <taxon>Prosthecobacter</taxon>
    </lineage>
</organism>
<dbReference type="RefSeq" id="WP_078816101.1">
    <property type="nucleotide sequence ID" value="NZ_FUYE01000029.1"/>
</dbReference>
<dbReference type="Proteomes" id="UP000190774">
    <property type="component" value="Unassembled WGS sequence"/>
</dbReference>
<sequence length="79" mass="8522">MKEAQLKDDLGKCYARVFLGSEDGKRVLADLLAKFPPNAVRFDLSNPEPLKAALKDGQCSVINEIEQAVKHGATLAGLP</sequence>
<feature type="domain" description="Bbp19-like phage" evidence="1">
    <location>
        <begin position="14"/>
        <end position="66"/>
    </location>
</feature>
<dbReference type="AlphaFoldDB" id="A0A1T4Z479"/>